<evidence type="ECO:0000259" key="3">
    <source>
        <dbReference type="PROSITE" id="PS50157"/>
    </source>
</evidence>
<organism evidence="4 5">
    <name type="scientific">Leptidea sinapis</name>
    <dbReference type="NCBI Taxonomy" id="189913"/>
    <lineage>
        <taxon>Eukaryota</taxon>
        <taxon>Metazoa</taxon>
        <taxon>Ecdysozoa</taxon>
        <taxon>Arthropoda</taxon>
        <taxon>Hexapoda</taxon>
        <taxon>Insecta</taxon>
        <taxon>Pterygota</taxon>
        <taxon>Neoptera</taxon>
        <taxon>Endopterygota</taxon>
        <taxon>Lepidoptera</taxon>
        <taxon>Glossata</taxon>
        <taxon>Ditrysia</taxon>
        <taxon>Papilionoidea</taxon>
        <taxon>Pieridae</taxon>
        <taxon>Dismorphiinae</taxon>
        <taxon>Leptidea</taxon>
    </lineage>
</organism>
<keyword evidence="5" id="KW-1185">Reference proteome</keyword>
<feature type="domain" description="C2H2-type" evidence="3">
    <location>
        <begin position="346"/>
        <end position="373"/>
    </location>
</feature>
<feature type="coiled-coil region" evidence="2">
    <location>
        <begin position="105"/>
        <end position="139"/>
    </location>
</feature>
<evidence type="ECO:0000313" key="5">
    <source>
        <dbReference type="Proteomes" id="UP000324832"/>
    </source>
</evidence>
<keyword evidence="1" id="KW-0863">Zinc-finger</keyword>
<feature type="domain" description="C2H2-type" evidence="3">
    <location>
        <begin position="393"/>
        <end position="423"/>
    </location>
</feature>
<keyword evidence="1" id="KW-0862">Zinc</keyword>
<dbReference type="PROSITE" id="PS00028">
    <property type="entry name" value="ZINC_FINGER_C2H2_1"/>
    <property type="match status" value="1"/>
</dbReference>
<evidence type="ECO:0000313" key="4">
    <source>
        <dbReference type="EMBL" id="VVC97933.1"/>
    </source>
</evidence>
<dbReference type="PROSITE" id="PS50157">
    <property type="entry name" value="ZINC_FINGER_C2H2_2"/>
    <property type="match status" value="2"/>
</dbReference>
<evidence type="ECO:0000256" key="1">
    <source>
        <dbReference type="PROSITE-ProRule" id="PRU00042"/>
    </source>
</evidence>
<dbReference type="InterPro" id="IPR013087">
    <property type="entry name" value="Znf_C2H2_type"/>
</dbReference>
<dbReference type="EMBL" id="FZQP02003333">
    <property type="protein sequence ID" value="VVC97933.1"/>
    <property type="molecule type" value="Genomic_DNA"/>
</dbReference>
<gene>
    <name evidence="4" type="ORF">LSINAPIS_LOCUS9110</name>
</gene>
<reference evidence="4 5" key="1">
    <citation type="submission" date="2017-07" db="EMBL/GenBank/DDBJ databases">
        <authorList>
            <person name="Talla V."/>
            <person name="Backstrom N."/>
        </authorList>
    </citation>
    <scope>NUCLEOTIDE SEQUENCE [LARGE SCALE GENOMIC DNA]</scope>
</reference>
<name>A0A5E4QJY5_9NEOP</name>
<dbReference type="AlphaFoldDB" id="A0A5E4QJY5"/>
<protein>
    <recommendedName>
        <fullName evidence="3">C2H2-type domain-containing protein</fullName>
    </recommendedName>
</protein>
<dbReference type="Proteomes" id="UP000324832">
    <property type="component" value="Unassembled WGS sequence"/>
</dbReference>
<keyword evidence="2" id="KW-0175">Coiled coil</keyword>
<proteinExistence type="predicted"/>
<evidence type="ECO:0000256" key="2">
    <source>
        <dbReference type="SAM" id="Coils"/>
    </source>
</evidence>
<sequence>MNRGRNNNTLQQFTYKSDSLCYPTSSQGRMMILQRELAKKKSTRKTSYKPNKDKYNKVSNQNMAMLLNSRPCNCHNNFKNAQTSFCEDEIIKNNIIKKDCCTEIEQSTKDKLNTLSDNIKILKEKVLQSENDVNEISLQNIEAKLETLINSINILLDGIHSKKKKPMMCLCNSKRVSNLDFSTQCEAVSLEINNPGNRFRTQNVQKTLYSTDKYNFECENPDVSRLKEIFSRELKSEDLNDNKISEQNHFEIPTRECCSAITTSSKANLDLRNPINVKKNLHDNNNVTKERMTIAINTDPLSFLSLIRVSTETMKHFLSHIPSFDYCYYISMLTLPNHTKSIKYSYVCNICGANFDKPSELSDHIAQHDLVKSKDCCVCRHVLDVASKQSGLFRCRYCGQCFARAYCCELHQKSCAVRSGRRHDVNSELLILK</sequence>
<keyword evidence="1" id="KW-0479">Metal-binding</keyword>
<dbReference type="GO" id="GO:0008270">
    <property type="term" value="F:zinc ion binding"/>
    <property type="evidence" value="ECO:0007669"/>
    <property type="project" value="UniProtKB-KW"/>
</dbReference>
<accession>A0A5E4QJY5</accession>